<evidence type="ECO:0000256" key="1">
    <source>
        <dbReference type="ARBA" id="ARBA00022729"/>
    </source>
</evidence>
<feature type="region of interest" description="Disordered" evidence="2">
    <location>
        <begin position="42"/>
        <end position="80"/>
    </location>
</feature>
<evidence type="ECO:0000256" key="3">
    <source>
        <dbReference type="SAM" id="SignalP"/>
    </source>
</evidence>
<dbReference type="EMBL" id="JWSZ01000003">
    <property type="protein sequence ID" value="KIC59489.1"/>
    <property type="molecule type" value="Genomic_DNA"/>
</dbReference>
<dbReference type="AlphaFoldDB" id="A0A0B4CE17"/>
<dbReference type="Pfam" id="PF11611">
    <property type="entry name" value="DUF4352"/>
    <property type="match status" value="1"/>
</dbReference>
<dbReference type="Proteomes" id="UP000031202">
    <property type="component" value="Unassembled WGS sequence"/>
</dbReference>
<comment type="caution">
    <text evidence="5">The sequence shown here is derived from an EMBL/GenBank/DDBJ whole genome shotgun (WGS) entry which is preliminary data.</text>
</comment>
<feature type="chain" id="PRO_5002088111" description="DUF4352 domain-containing protein" evidence="3">
    <location>
        <begin position="38"/>
        <end position="225"/>
    </location>
</feature>
<accession>A0A0B4CE17</accession>
<gene>
    <name evidence="5" type="ORF">RM52_03275</name>
</gene>
<keyword evidence="1 3" id="KW-0732">Signal</keyword>
<organism evidence="5 6">
    <name type="scientific">Microbacterium hominis</name>
    <dbReference type="NCBI Taxonomy" id="162426"/>
    <lineage>
        <taxon>Bacteria</taxon>
        <taxon>Bacillati</taxon>
        <taxon>Actinomycetota</taxon>
        <taxon>Actinomycetes</taxon>
        <taxon>Micrococcales</taxon>
        <taxon>Microbacteriaceae</taxon>
        <taxon>Microbacterium</taxon>
    </lineage>
</organism>
<reference evidence="5 6" key="1">
    <citation type="submission" date="2014-12" db="EMBL/GenBank/DDBJ databases">
        <title>Genome sequencing of Microbacterium hominis TPW29.</title>
        <authorList>
            <person name="Tan P.W."/>
            <person name="Chan K.-G."/>
        </authorList>
    </citation>
    <scope>NUCLEOTIDE SEQUENCE [LARGE SCALE GENOMIC DNA]</scope>
    <source>
        <strain evidence="5 6">TPW29</strain>
    </source>
</reference>
<dbReference type="Gene3D" id="2.60.40.1240">
    <property type="match status" value="1"/>
</dbReference>
<sequence length="225" mass="22068">MRRTVATSARPRPRAATIGAAAAALSLTLVLTTTACSAPLPEGASAPAATPAAPASSAPPATGEAVGEAPTASPAADAPVAKVGRGGGTATVSAAASAPDAPVVYADGVTLQITDVSYATETSQGPGAATGREFARLTVELTNGSTAPIDVSTSVVTVLDAEGNRLTPVYTPESGARDFSGTVGPRQMTTAVYAVVAPTDHSAPLTIVVDFDALHTSAVFRGGLT</sequence>
<protein>
    <recommendedName>
        <fullName evidence="4">DUF4352 domain-containing protein</fullName>
    </recommendedName>
</protein>
<feature type="domain" description="DUF4352" evidence="4">
    <location>
        <begin position="107"/>
        <end position="208"/>
    </location>
</feature>
<dbReference type="InterPro" id="IPR029050">
    <property type="entry name" value="Immunoprotect_excell_Ig-like"/>
</dbReference>
<feature type="signal peptide" evidence="3">
    <location>
        <begin position="1"/>
        <end position="37"/>
    </location>
</feature>
<name>A0A0B4CE17_9MICO</name>
<evidence type="ECO:0000256" key="2">
    <source>
        <dbReference type="SAM" id="MobiDB-lite"/>
    </source>
</evidence>
<feature type="compositionally biased region" description="Low complexity" evidence="2">
    <location>
        <begin position="42"/>
        <end position="65"/>
    </location>
</feature>
<dbReference type="RefSeq" id="WP_039412939.1">
    <property type="nucleotide sequence ID" value="NZ_JWSZ01000003.1"/>
</dbReference>
<evidence type="ECO:0000313" key="5">
    <source>
        <dbReference type="EMBL" id="KIC59489.1"/>
    </source>
</evidence>
<dbReference type="InterPro" id="IPR029051">
    <property type="entry name" value="DUF4352"/>
</dbReference>
<proteinExistence type="predicted"/>
<evidence type="ECO:0000313" key="6">
    <source>
        <dbReference type="Proteomes" id="UP000031202"/>
    </source>
</evidence>
<evidence type="ECO:0000259" key="4">
    <source>
        <dbReference type="Pfam" id="PF11611"/>
    </source>
</evidence>